<evidence type="ECO:0008006" key="4">
    <source>
        <dbReference type="Google" id="ProtNLM"/>
    </source>
</evidence>
<dbReference type="GO" id="GO:0005044">
    <property type="term" value="F:scavenger receptor activity"/>
    <property type="evidence" value="ECO:0007669"/>
    <property type="project" value="InterPro"/>
</dbReference>
<dbReference type="PANTHER" id="PTHR24043:SF8">
    <property type="entry name" value="EGF-LIKE DOMAIN-CONTAINING PROTEIN"/>
    <property type="match status" value="1"/>
</dbReference>
<gene>
    <name evidence="2" type="ORF">DILT_LOCUS14092</name>
</gene>
<evidence type="ECO:0000313" key="3">
    <source>
        <dbReference type="Proteomes" id="UP000281553"/>
    </source>
</evidence>
<dbReference type="PANTHER" id="PTHR24043">
    <property type="entry name" value="SCAVENGER RECEPTOR CLASS F"/>
    <property type="match status" value="1"/>
</dbReference>
<sequence>MESCNQGTFGKDCALQCHCRDNSCFNDVKSEGCQSGTCSPGYTGFPGCQTICPQGTFGVDCEGRCHCTPVNRCLHTNGNCEPPYRCVPERTGPNCQIVRPRLIDPPTVKINCTKFIVSWRGLKEKGNSEMPDIRQYRIETREAHSDAFMEARTVDSHTNASDYSESFDDRQPDSMITFRIVPVFFVDTGSGDGYLEDGIPSPPSEEVDISADGTYLDVLSYIIQTFRLFLPITITFC</sequence>
<protein>
    <recommendedName>
        <fullName evidence="4">EGF-like domain-containing protein</fullName>
    </recommendedName>
</protein>
<evidence type="ECO:0000313" key="2">
    <source>
        <dbReference type="EMBL" id="VDN22578.1"/>
    </source>
</evidence>
<proteinExistence type="predicted"/>
<name>A0A3P7MJD7_DIBLA</name>
<dbReference type="SUPFAM" id="SSF57184">
    <property type="entry name" value="Growth factor receptor domain"/>
    <property type="match status" value="1"/>
</dbReference>
<dbReference type="Proteomes" id="UP000281553">
    <property type="component" value="Unassembled WGS sequence"/>
</dbReference>
<dbReference type="EMBL" id="UYRU01072709">
    <property type="protein sequence ID" value="VDN22578.1"/>
    <property type="molecule type" value="Genomic_DNA"/>
</dbReference>
<dbReference type="Gene3D" id="2.170.300.10">
    <property type="entry name" value="Tie2 ligand-binding domain superfamily"/>
    <property type="match status" value="1"/>
</dbReference>
<dbReference type="AlphaFoldDB" id="A0A3P7MJD7"/>
<dbReference type="InterPro" id="IPR009030">
    <property type="entry name" value="Growth_fac_rcpt_cys_sf"/>
</dbReference>
<evidence type="ECO:0000256" key="1">
    <source>
        <dbReference type="ARBA" id="ARBA00022536"/>
    </source>
</evidence>
<dbReference type="InterPro" id="IPR042635">
    <property type="entry name" value="MEGF10/SREC1/2-like"/>
</dbReference>
<organism evidence="2 3">
    <name type="scientific">Dibothriocephalus latus</name>
    <name type="common">Fish tapeworm</name>
    <name type="synonym">Diphyllobothrium latum</name>
    <dbReference type="NCBI Taxonomy" id="60516"/>
    <lineage>
        <taxon>Eukaryota</taxon>
        <taxon>Metazoa</taxon>
        <taxon>Spiralia</taxon>
        <taxon>Lophotrochozoa</taxon>
        <taxon>Platyhelminthes</taxon>
        <taxon>Cestoda</taxon>
        <taxon>Eucestoda</taxon>
        <taxon>Diphyllobothriidea</taxon>
        <taxon>Diphyllobothriidae</taxon>
        <taxon>Dibothriocephalus</taxon>
    </lineage>
</organism>
<reference evidence="2 3" key="1">
    <citation type="submission" date="2018-11" db="EMBL/GenBank/DDBJ databases">
        <authorList>
            <consortium name="Pathogen Informatics"/>
        </authorList>
    </citation>
    <scope>NUCLEOTIDE SEQUENCE [LARGE SCALE GENOMIC DNA]</scope>
</reference>
<keyword evidence="1" id="KW-0245">EGF-like domain</keyword>
<dbReference type="OrthoDB" id="6058203at2759"/>
<keyword evidence="3" id="KW-1185">Reference proteome</keyword>
<accession>A0A3P7MJD7</accession>